<dbReference type="Gene3D" id="3.50.50.60">
    <property type="entry name" value="FAD/NAD(P)-binding domain"/>
    <property type="match status" value="1"/>
</dbReference>
<proteinExistence type="inferred from homology"/>
<evidence type="ECO:0000256" key="1">
    <source>
        <dbReference type="ARBA" id="ARBA00023002"/>
    </source>
</evidence>
<dbReference type="EMBL" id="JAMQYH010000003">
    <property type="protein sequence ID" value="KAJ1693903.1"/>
    <property type="molecule type" value="Genomic_DNA"/>
</dbReference>
<comment type="similarity">
    <text evidence="3">Belongs to the 3-hydroxybenzoate 6-hydroxylase family.</text>
</comment>
<organism evidence="5 6">
    <name type="scientific">Rhynchospora breviuscula</name>
    <dbReference type="NCBI Taxonomy" id="2022672"/>
    <lineage>
        <taxon>Eukaryota</taxon>
        <taxon>Viridiplantae</taxon>
        <taxon>Streptophyta</taxon>
        <taxon>Embryophyta</taxon>
        <taxon>Tracheophyta</taxon>
        <taxon>Spermatophyta</taxon>
        <taxon>Magnoliopsida</taxon>
        <taxon>Liliopsida</taxon>
        <taxon>Poales</taxon>
        <taxon>Cyperaceae</taxon>
        <taxon>Cyperoideae</taxon>
        <taxon>Rhynchosporeae</taxon>
        <taxon>Rhynchospora</taxon>
    </lineage>
</organism>
<dbReference type="GO" id="GO:0071949">
    <property type="term" value="F:FAD binding"/>
    <property type="evidence" value="ECO:0007669"/>
    <property type="project" value="InterPro"/>
</dbReference>
<dbReference type="AlphaFoldDB" id="A0A9Q0CHG1"/>
<evidence type="ECO:0000256" key="3">
    <source>
        <dbReference type="ARBA" id="ARBA00024018"/>
    </source>
</evidence>
<name>A0A9Q0CHG1_9POAL</name>
<dbReference type="PANTHER" id="PTHR45934:SF28">
    <property type="entry name" value="OS03G0153100 PROTEIN"/>
    <property type="match status" value="1"/>
</dbReference>
<dbReference type="SUPFAM" id="SSF51905">
    <property type="entry name" value="FAD/NAD(P)-binding domain"/>
    <property type="match status" value="1"/>
</dbReference>
<sequence>MDAVQDIVIVGAGLAGLATALGLHRKGVKSLVLESSSTMRTSGFAFTTWSNAWRALDALGVGDKVRDHHVLLESFSVMSATSGDISAKMGLAGVQGKMGMHEVRCVRRDFLLETLATELPKDTIKYSSKIVSIEEDGNLTLLHLANGSIIRAKVLIGSDGINSVVAKYLSLKKPSSSGRWATRGFAEYPNGHGFKHEFFQINGRGFRCGFIPCSAKNMYWFFTWMPSQHGEEKVDESINMMREFVIKNLTTSKVPQEMIEVIKRSEMSEVVSSPLNYRFPMSVLFGNITERNICVIGDALHPMTPDLGQGACIALEDSIILSRYLSDAVHQGKIEVGLEKFAKSRRWRCASVVATGYIVGSLLESSNLFVSFLRDKVLAGTMARALLKVSDYDCGKI</sequence>
<gene>
    <name evidence="5" type="ORF">LUZ63_010601</name>
</gene>
<keyword evidence="1" id="KW-0560">Oxidoreductase</keyword>
<evidence type="ECO:0000256" key="2">
    <source>
        <dbReference type="ARBA" id="ARBA00023033"/>
    </source>
</evidence>
<evidence type="ECO:0000313" key="5">
    <source>
        <dbReference type="EMBL" id="KAJ1693903.1"/>
    </source>
</evidence>
<dbReference type="PANTHER" id="PTHR45934">
    <property type="entry name" value="FAD/NAD(P)-BINDING OXIDOREDUCTASE FAMILY PROTEIN"/>
    <property type="match status" value="1"/>
</dbReference>
<keyword evidence="2" id="KW-0503">Monooxygenase</keyword>
<dbReference type="InterPro" id="IPR036188">
    <property type="entry name" value="FAD/NAD-bd_sf"/>
</dbReference>
<dbReference type="GO" id="GO:0004497">
    <property type="term" value="F:monooxygenase activity"/>
    <property type="evidence" value="ECO:0007669"/>
    <property type="project" value="UniProtKB-KW"/>
</dbReference>
<dbReference type="InterPro" id="IPR044560">
    <property type="entry name" value="MOase"/>
</dbReference>
<keyword evidence="6" id="KW-1185">Reference proteome</keyword>
<comment type="caution">
    <text evidence="5">The sequence shown here is derived from an EMBL/GenBank/DDBJ whole genome shotgun (WGS) entry which is preliminary data.</text>
</comment>
<dbReference type="Proteomes" id="UP001151287">
    <property type="component" value="Unassembled WGS sequence"/>
</dbReference>
<reference evidence="5" key="1">
    <citation type="journal article" date="2022" name="Cell">
        <title>Repeat-based holocentromeres influence genome architecture and karyotype evolution.</title>
        <authorList>
            <person name="Hofstatter P.G."/>
            <person name="Thangavel G."/>
            <person name="Lux T."/>
            <person name="Neumann P."/>
            <person name="Vondrak T."/>
            <person name="Novak P."/>
            <person name="Zhang M."/>
            <person name="Costa L."/>
            <person name="Castellani M."/>
            <person name="Scott A."/>
            <person name="Toegelov H."/>
            <person name="Fuchs J."/>
            <person name="Mata-Sucre Y."/>
            <person name="Dias Y."/>
            <person name="Vanzela A.L.L."/>
            <person name="Huettel B."/>
            <person name="Almeida C.C.S."/>
            <person name="Simkova H."/>
            <person name="Souza G."/>
            <person name="Pedrosa-Harand A."/>
            <person name="Macas J."/>
            <person name="Mayer K.F.X."/>
            <person name="Houben A."/>
            <person name="Marques A."/>
        </authorList>
    </citation>
    <scope>NUCLEOTIDE SEQUENCE</scope>
    <source>
        <strain evidence="5">RhyBre1mFocal</strain>
    </source>
</reference>
<dbReference type="PRINTS" id="PR00420">
    <property type="entry name" value="RNGMNOXGNASE"/>
</dbReference>
<dbReference type="InterPro" id="IPR002938">
    <property type="entry name" value="FAD-bd"/>
</dbReference>
<protein>
    <recommendedName>
        <fullName evidence="4">FAD-binding domain-containing protein</fullName>
    </recommendedName>
</protein>
<dbReference type="OrthoDB" id="655030at2759"/>
<evidence type="ECO:0000313" key="6">
    <source>
        <dbReference type="Proteomes" id="UP001151287"/>
    </source>
</evidence>
<feature type="domain" description="FAD-binding" evidence="4">
    <location>
        <begin position="6"/>
        <end position="352"/>
    </location>
</feature>
<accession>A0A9Q0CHG1</accession>
<evidence type="ECO:0000259" key="4">
    <source>
        <dbReference type="Pfam" id="PF01494"/>
    </source>
</evidence>
<dbReference type="Pfam" id="PF01494">
    <property type="entry name" value="FAD_binding_3"/>
    <property type="match status" value="1"/>
</dbReference>